<dbReference type="OrthoDB" id="677051at2"/>
<proteinExistence type="predicted"/>
<dbReference type="Gene3D" id="3.40.30.10">
    <property type="entry name" value="Glutaredoxin"/>
    <property type="match status" value="1"/>
</dbReference>
<dbReference type="NCBIfam" id="TIGR04019">
    <property type="entry name" value="B_thiol_YtxJ"/>
    <property type="match status" value="1"/>
</dbReference>
<keyword evidence="2" id="KW-1185">Reference proteome</keyword>
<dbReference type="InterPro" id="IPR036249">
    <property type="entry name" value="Thioredoxin-like_sf"/>
</dbReference>
<dbReference type="Pfam" id="PF11009">
    <property type="entry name" value="BrxC"/>
    <property type="match status" value="1"/>
</dbReference>
<dbReference type="EMBL" id="QTJU01000004">
    <property type="protein sequence ID" value="RFM27556.1"/>
    <property type="molecule type" value="Genomic_DNA"/>
</dbReference>
<reference evidence="1 2" key="1">
    <citation type="submission" date="2018-08" db="EMBL/GenBank/DDBJ databases">
        <title>Chitinophagaceae sp. K23C18032701, a novel bacterium isolated from forest soil.</title>
        <authorList>
            <person name="Wang C."/>
        </authorList>
    </citation>
    <scope>NUCLEOTIDE SEQUENCE [LARGE SCALE GENOMIC DNA]</scope>
    <source>
        <strain evidence="1 2">K23C18032701</strain>
    </source>
</reference>
<protein>
    <submittedName>
        <fullName evidence="1">Bacillithiol system redox-active protein YtxJ</fullName>
    </submittedName>
</protein>
<dbReference type="InterPro" id="IPR022551">
    <property type="entry name" value="BrxC"/>
</dbReference>
<dbReference type="RefSeq" id="WP_116847633.1">
    <property type="nucleotide sequence ID" value="NZ_QTJU01000004.1"/>
</dbReference>
<dbReference type="SUPFAM" id="SSF52833">
    <property type="entry name" value="Thioredoxin-like"/>
    <property type="match status" value="1"/>
</dbReference>
<evidence type="ECO:0000313" key="2">
    <source>
        <dbReference type="Proteomes" id="UP000261284"/>
    </source>
</evidence>
<gene>
    <name evidence="1" type="primary">ytxJ</name>
    <name evidence="1" type="ORF">DXN05_12605</name>
</gene>
<comment type="caution">
    <text evidence="1">The sequence shown here is derived from an EMBL/GenBank/DDBJ whole genome shotgun (WGS) entry which is preliminary data.</text>
</comment>
<dbReference type="AlphaFoldDB" id="A0A3E1NHZ6"/>
<evidence type="ECO:0000313" key="1">
    <source>
        <dbReference type="EMBL" id="RFM27556.1"/>
    </source>
</evidence>
<name>A0A3E1NHZ6_9BACT</name>
<dbReference type="Proteomes" id="UP000261284">
    <property type="component" value="Unassembled WGS sequence"/>
</dbReference>
<organism evidence="1 2">
    <name type="scientific">Deminuibacter soli</name>
    <dbReference type="NCBI Taxonomy" id="2291815"/>
    <lineage>
        <taxon>Bacteria</taxon>
        <taxon>Pseudomonadati</taxon>
        <taxon>Bacteroidota</taxon>
        <taxon>Chitinophagia</taxon>
        <taxon>Chitinophagales</taxon>
        <taxon>Chitinophagaceae</taxon>
        <taxon>Deminuibacter</taxon>
    </lineage>
</organism>
<sequence length="110" mass="12669">MNWISLTSAEQLTGITEKSFERPQLIFKHSTRCNISSMAKNRLERYAEPPTGTDYYYLDLIAHRDISHKVAEDFRVHHESPQVLVIKNGKCVYDESHSAISMDEIAEQLS</sequence>
<accession>A0A3E1NHZ6</accession>